<accession>A0A517P589</accession>
<organism evidence="4 5">
    <name type="scientific">Alienimonas californiensis</name>
    <dbReference type="NCBI Taxonomy" id="2527989"/>
    <lineage>
        <taxon>Bacteria</taxon>
        <taxon>Pseudomonadati</taxon>
        <taxon>Planctomycetota</taxon>
        <taxon>Planctomycetia</taxon>
        <taxon>Planctomycetales</taxon>
        <taxon>Planctomycetaceae</taxon>
        <taxon>Alienimonas</taxon>
    </lineage>
</organism>
<evidence type="ECO:0000259" key="1">
    <source>
        <dbReference type="Pfam" id="PF10119"/>
    </source>
</evidence>
<dbReference type="CDD" id="cd02440">
    <property type="entry name" value="AdoMet_MTases"/>
    <property type="match status" value="1"/>
</dbReference>
<dbReference type="PANTHER" id="PTHR43667">
    <property type="entry name" value="CYCLOPROPANE-FATTY-ACYL-PHOSPHOLIPID SYNTHASE"/>
    <property type="match status" value="1"/>
</dbReference>
<proteinExistence type="predicted"/>
<dbReference type="InterPro" id="IPR025714">
    <property type="entry name" value="Methyltranfer_dom"/>
</dbReference>
<dbReference type="Pfam" id="PF13847">
    <property type="entry name" value="Methyltransf_31"/>
    <property type="match status" value="1"/>
</dbReference>
<dbReference type="InterPro" id="IPR029063">
    <property type="entry name" value="SAM-dependent_MTases_sf"/>
</dbReference>
<gene>
    <name evidence="4" type="ORF">CA12_05900</name>
</gene>
<dbReference type="Proteomes" id="UP000318741">
    <property type="component" value="Chromosome"/>
</dbReference>
<dbReference type="GO" id="GO:0032259">
    <property type="term" value="P:methylation"/>
    <property type="evidence" value="ECO:0007669"/>
    <property type="project" value="UniProtKB-KW"/>
</dbReference>
<protein>
    <submittedName>
        <fullName evidence="4">Trans-aconitate 2-methyltransferase</fullName>
    </submittedName>
</protein>
<dbReference type="Gene3D" id="3.40.50.150">
    <property type="entry name" value="Vaccinia Virus protein VP39"/>
    <property type="match status" value="1"/>
</dbReference>
<feature type="domain" description="Methyltransferase" evidence="2">
    <location>
        <begin position="56"/>
        <end position="162"/>
    </location>
</feature>
<dbReference type="InterPro" id="IPR050723">
    <property type="entry name" value="CFA/CMAS"/>
</dbReference>
<evidence type="ECO:0000313" key="5">
    <source>
        <dbReference type="Proteomes" id="UP000318741"/>
    </source>
</evidence>
<feature type="domain" description="Methyltransferase regulatory" evidence="1">
    <location>
        <begin position="230"/>
        <end position="312"/>
    </location>
</feature>
<dbReference type="Pfam" id="PF10119">
    <property type="entry name" value="MethyTransf_Reg"/>
    <property type="match status" value="1"/>
</dbReference>
<dbReference type="GO" id="GO:0008168">
    <property type="term" value="F:methyltransferase activity"/>
    <property type="evidence" value="ECO:0007669"/>
    <property type="project" value="UniProtKB-KW"/>
</dbReference>
<evidence type="ECO:0000259" key="3">
    <source>
        <dbReference type="Pfam" id="PF21782"/>
    </source>
</evidence>
<evidence type="ECO:0000313" key="4">
    <source>
        <dbReference type="EMBL" id="QDT14515.1"/>
    </source>
</evidence>
<dbReference type="SUPFAM" id="SSF53335">
    <property type="entry name" value="S-adenosyl-L-methionine-dependent methyltransferases"/>
    <property type="match status" value="1"/>
</dbReference>
<dbReference type="PANTHER" id="PTHR43667:SF2">
    <property type="entry name" value="FATTY ACID C-METHYL TRANSFERASE"/>
    <property type="match status" value="1"/>
</dbReference>
<dbReference type="OrthoDB" id="5449367at2"/>
<dbReference type="KEGG" id="acaf:CA12_05900"/>
<sequence length="534" mass="57951">MSVDAPPLADAPPPAGKASSYDVVPYVDHSVSVAHPGRMAAVGRLFGLEPPPVETARVLELGCAAGANLLALANVYPDATFLGLDLSRVQIDAGAAVAAQLGLTNLELRYQDLAEFTPEEPFDYILCHGVFSWVPDAVRARILEIVRESLSPQGIAYVSYNALPGWHSGGMAREMMLYHLEGQADAADPKSRLEHAWGILKFMAENVPPRAESHRAVLNAFHKVFEENADSYLFHDFLEDENRPFYFHEFASLLAEHDLAYLGEPEGDSLVGLDVSPEIKRTLAALSDDPLRREQYGDFLRCRNFRRSLIVRGEAAIDRESPASRIDDLFVLCPLREVPAEAAGDDVPAPGVRRFATPDGDRAVDTPDPALAAALTRLAERWPAAIPVGALVREAVQEAGGDAEDLRNGISTLFGQSLLKLFSAPPPLASVLSERPVGDPLARLRAAHGREQVTSRLHVEIRLPDLARWVLPRLDGTRDAAALVEELAEGAVRGEPALQYEGQPVADLALARRLLEPQIASTLDCLRTLGLLAA</sequence>
<dbReference type="AlphaFoldDB" id="A0A517P589"/>
<dbReference type="RefSeq" id="WP_145357402.1">
    <property type="nucleotide sequence ID" value="NZ_CP036265.1"/>
</dbReference>
<dbReference type="InterPro" id="IPR048976">
    <property type="entry name" value="WHD_PKMT"/>
</dbReference>
<reference evidence="4 5" key="1">
    <citation type="submission" date="2019-02" db="EMBL/GenBank/DDBJ databases">
        <title>Deep-cultivation of Planctomycetes and their phenomic and genomic characterization uncovers novel biology.</title>
        <authorList>
            <person name="Wiegand S."/>
            <person name="Jogler M."/>
            <person name="Boedeker C."/>
            <person name="Pinto D."/>
            <person name="Vollmers J."/>
            <person name="Rivas-Marin E."/>
            <person name="Kohn T."/>
            <person name="Peeters S.H."/>
            <person name="Heuer A."/>
            <person name="Rast P."/>
            <person name="Oberbeckmann S."/>
            <person name="Bunk B."/>
            <person name="Jeske O."/>
            <person name="Meyerdierks A."/>
            <person name="Storesund J.E."/>
            <person name="Kallscheuer N."/>
            <person name="Luecker S."/>
            <person name="Lage O.M."/>
            <person name="Pohl T."/>
            <person name="Merkel B.J."/>
            <person name="Hornburger P."/>
            <person name="Mueller R.-W."/>
            <person name="Bruemmer F."/>
            <person name="Labrenz M."/>
            <person name="Spormann A.M."/>
            <person name="Op den Camp H."/>
            <person name="Overmann J."/>
            <person name="Amann R."/>
            <person name="Jetten M.S.M."/>
            <person name="Mascher T."/>
            <person name="Medema M.H."/>
            <person name="Devos D.P."/>
            <person name="Kaster A.-K."/>
            <person name="Ovreas L."/>
            <person name="Rohde M."/>
            <person name="Galperin M.Y."/>
            <person name="Jogler C."/>
        </authorList>
    </citation>
    <scope>NUCLEOTIDE SEQUENCE [LARGE SCALE GENOMIC DNA]</scope>
    <source>
        <strain evidence="4 5">CA12</strain>
    </source>
</reference>
<evidence type="ECO:0000259" key="2">
    <source>
        <dbReference type="Pfam" id="PF13847"/>
    </source>
</evidence>
<feature type="domain" description="PKMT C-terminal winged helix" evidence="3">
    <location>
        <begin position="434"/>
        <end position="531"/>
    </location>
</feature>
<dbReference type="EMBL" id="CP036265">
    <property type="protein sequence ID" value="QDT14515.1"/>
    <property type="molecule type" value="Genomic_DNA"/>
</dbReference>
<dbReference type="InterPro" id="IPR018773">
    <property type="entry name" value="MeTrfase_reg_dom_prd"/>
</dbReference>
<dbReference type="Pfam" id="PF21782">
    <property type="entry name" value="WHD_PKMT"/>
    <property type="match status" value="1"/>
</dbReference>
<name>A0A517P589_9PLAN</name>
<keyword evidence="4" id="KW-0489">Methyltransferase</keyword>
<keyword evidence="5" id="KW-1185">Reference proteome</keyword>
<keyword evidence="4" id="KW-0808">Transferase</keyword>